<keyword evidence="1" id="KW-0862">Zinc</keyword>
<organism evidence="6 7">
    <name type="scientific">Rotaria socialis</name>
    <dbReference type="NCBI Taxonomy" id="392032"/>
    <lineage>
        <taxon>Eukaryota</taxon>
        <taxon>Metazoa</taxon>
        <taxon>Spiralia</taxon>
        <taxon>Gnathifera</taxon>
        <taxon>Rotifera</taxon>
        <taxon>Eurotatoria</taxon>
        <taxon>Bdelloidea</taxon>
        <taxon>Philodinida</taxon>
        <taxon>Philodinidae</taxon>
        <taxon>Rotaria</taxon>
    </lineage>
</organism>
<proteinExistence type="predicted"/>
<dbReference type="Proteomes" id="UP000663869">
    <property type="component" value="Unassembled WGS sequence"/>
</dbReference>
<accession>A0A821F8H2</accession>
<feature type="compositionally biased region" description="Basic and acidic residues" evidence="3">
    <location>
        <begin position="149"/>
        <end position="164"/>
    </location>
</feature>
<evidence type="ECO:0000259" key="4">
    <source>
        <dbReference type="PROSITE" id="PS50158"/>
    </source>
</evidence>
<comment type="caution">
    <text evidence="6">The sequence shown here is derived from an EMBL/GenBank/DDBJ whole genome shotgun (WGS) entry which is preliminary data.</text>
</comment>
<name>A0A821F8H2_9BILA</name>
<dbReference type="InterPro" id="IPR001878">
    <property type="entry name" value="Znf_CCHC"/>
</dbReference>
<dbReference type="GO" id="GO:0008270">
    <property type="term" value="F:zinc ion binding"/>
    <property type="evidence" value="ECO:0007669"/>
    <property type="project" value="UniProtKB-KW"/>
</dbReference>
<keyword evidence="1" id="KW-0479">Metal-binding</keyword>
<feature type="coiled-coil region" evidence="2">
    <location>
        <begin position="552"/>
        <end position="590"/>
    </location>
</feature>
<dbReference type="AlphaFoldDB" id="A0A821F8H2"/>
<dbReference type="Proteomes" id="UP000663862">
    <property type="component" value="Unassembled WGS sequence"/>
</dbReference>
<feature type="coiled-coil region" evidence="2">
    <location>
        <begin position="182"/>
        <end position="210"/>
    </location>
</feature>
<evidence type="ECO:0000256" key="3">
    <source>
        <dbReference type="SAM" id="MobiDB-lite"/>
    </source>
</evidence>
<evidence type="ECO:0000313" key="7">
    <source>
        <dbReference type="Proteomes" id="UP000663862"/>
    </source>
</evidence>
<evidence type="ECO:0000256" key="1">
    <source>
        <dbReference type="PROSITE-ProRule" id="PRU00047"/>
    </source>
</evidence>
<feature type="domain" description="CCHC-type" evidence="4">
    <location>
        <begin position="407"/>
        <end position="420"/>
    </location>
</feature>
<gene>
    <name evidence="5" type="ORF">FME351_LOCUS18140</name>
    <name evidence="6" type="ORF">TSG867_LOCUS30548</name>
</gene>
<reference evidence="6" key="1">
    <citation type="submission" date="2021-02" db="EMBL/GenBank/DDBJ databases">
        <authorList>
            <person name="Nowell W R."/>
        </authorList>
    </citation>
    <scope>NUCLEOTIDE SEQUENCE</scope>
</reference>
<keyword evidence="1" id="KW-0863">Zinc-finger</keyword>
<feature type="region of interest" description="Disordered" evidence="3">
    <location>
        <begin position="138"/>
        <end position="176"/>
    </location>
</feature>
<dbReference type="GO" id="GO:0003676">
    <property type="term" value="F:nucleic acid binding"/>
    <property type="evidence" value="ECO:0007669"/>
    <property type="project" value="InterPro"/>
</dbReference>
<protein>
    <recommendedName>
        <fullName evidence="4">CCHC-type domain-containing protein</fullName>
    </recommendedName>
</protein>
<dbReference type="EMBL" id="CAJNYU010002260">
    <property type="protein sequence ID" value="CAF3524505.1"/>
    <property type="molecule type" value="Genomic_DNA"/>
</dbReference>
<dbReference type="EMBL" id="CAJOBQ010004938">
    <property type="protein sequence ID" value="CAF4647062.1"/>
    <property type="molecule type" value="Genomic_DNA"/>
</dbReference>
<feature type="compositionally biased region" description="Low complexity" evidence="3">
    <location>
        <begin position="138"/>
        <end position="147"/>
    </location>
</feature>
<dbReference type="PROSITE" id="PS50158">
    <property type="entry name" value="ZF_CCHC"/>
    <property type="match status" value="1"/>
</dbReference>
<sequence>MTNEFNNNYTNMTSKDKDNLCDHNHEIIQELIQLRNENNSISSKDVQKISSKIHSEETNQQFKRQLTSTSCYGEGDSQDDDNNPFIFITKGNKRKQRTYEKSTMDITDNDEHNVIEQSRLTMTSSNNSRLFINSRNKTYNTNNTRTKNISKDMSHHYDSSERRSYKNNIPNNDDSVMNHSRMSTLRQNLNENNENNNVKENQNNEIIKNNNIYVSQHALHFAVEQHLPPLYIKCTPKLVDHQKGKEIIKALFVHIETDFKKLNKHFTLPLGFEYWFIDKNGDLVCFAKNIELFVYLCEVNNYPKTLAQTDILPSRPKHLPSQHSLILKYVPNYITIDDIQNEISSHINTLFNIEEMNGSNTGKSRHIRIEIKSAIEYDKLLHQGGLTIDGHIIEVNEFLAPPRLLFCSKCNDPGHVRKHCNLKYEACRRCGEDKSNGNHNECNICCHRCKQNHIATDYKCKFLMDYRRALLQRLKQKPYLLPPNVKLFIPTECREDGDKNNMIVSSRSSMSKNTVFNATLNNQTQHLPFNINSHGWPSLDKHRSNYINSTADDALWKEIKNKENEIEKLREEFNNKIQQCQNKYDNNIKKIKSILLIISAQTKYQNENVERCNTIINDFIPLLSSTLTLFQQLTANLNDQNKMNGNTNETRQLVQYISNSIECMKERNDTLITSQKSLHNLVDQQGQLLSQAVNSLELNND</sequence>
<evidence type="ECO:0000313" key="6">
    <source>
        <dbReference type="EMBL" id="CAF4647062.1"/>
    </source>
</evidence>
<evidence type="ECO:0000256" key="2">
    <source>
        <dbReference type="SAM" id="Coils"/>
    </source>
</evidence>
<feature type="compositionally biased region" description="Polar residues" evidence="3">
    <location>
        <begin position="166"/>
        <end position="176"/>
    </location>
</feature>
<evidence type="ECO:0000313" key="5">
    <source>
        <dbReference type="EMBL" id="CAF3524505.1"/>
    </source>
</evidence>
<keyword evidence="2" id="KW-0175">Coiled coil</keyword>